<dbReference type="Ensembl" id="ENSAPOT00000017976.1">
    <property type="protein sequence ID" value="ENSAPOP00000010636.1"/>
    <property type="gene ID" value="ENSAPOG00000013128.1"/>
</dbReference>
<dbReference type="AlphaFoldDB" id="A0A3Q1EZC2"/>
<protein>
    <submittedName>
        <fullName evidence="2">Uncharacterized protein</fullName>
    </submittedName>
</protein>
<dbReference type="InParanoid" id="A0A3Q1EZC2"/>
<name>A0A3Q1EZC2_9TELE</name>
<reference evidence="2" key="2">
    <citation type="submission" date="2025-09" db="UniProtKB">
        <authorList>
            <consortium name="Ensembl"/>
        </authorList>
    </citation>
    <scope>IDENTIFICATION</scope>
</reference>
<dbReference type="STRING" id="80966.ENSAPOP00000010636"/>
<organism evidence="2 3">
    <name type="scientific">Acanthochromis polyacanthus</name>
    <name type="common">spiny chromis</name>
    <dbReference type="NCBI Taxonomy" id="80966"/>
    <lineage>
        <taxon>Eukaryota</taxon>
        <taxon>Metazoa</taxon>
        <taxon>Chordata</taxon>
        <taxon>Craniata</taxon>
        <taxon>Vertebrata</taxon>
        <taxon>Euteleostomi</taxon>
        <taxon>Actinopterygii</taxon>
        <taxon>Neopterygii</taxon>
        <taxon>Teleostei</taxon>
        <taxon>Neoteleostei</taxon>
        <taxon>Acanthomorphata</taxon>
        <taxon>Ovalentaria</taxon>
        <taxon>Pomacentridae</taxon>
        <taxon>Acanthochromis</taxon>
    </lineage>
</organism>
<feature type="chain" id="PRO_5018741080" evidence="1">
    <location>
        <begin position="24"/>
        <end position="107"/>
    </location>
</feature>
<evidence type="ECO:0000313" key="2">
    <source>
        <dbReference type="Ensembl" id="ENSAPOP00000010636.1"/>
    </source>
</evidence>
<proteinExistence type="predicted"/>
<dbReference type="GeneTree" id="ENSGT00990000211947"/>
<keyword evidence="3" id="KW-1185">Reference proteome</keyword>
<accession>A0A3Q1EZC2</accession>
<evidence type="ECO:0000313" key="3">
    <source>
        <dbReference type="Proteomes" id="UP000257200"/>
    </source>
</evidence>
<sequence length="107" mass="12744">MEAIDSLVLTLILKLIPWSCIKIQPFWKNVIQIMEEILKVKLPRDPQIVYLGLMPGETFEKRDTYLFKILTIAIKKALTRYWLKSDPPKPRQWLDIVEETYTVPWEN</sequence>
<reference evidence="2" key="1">
    <citation type="submission" date="2025-08" db="UniProtKB">
        <authorList>
            <consortium name="Ensembl"/>
        </authorList>
    </citation>
    <scope>IDENTIFICATION</scope>
</reference>
<dbReference type="Proteomes" id="UP000257200">
    <property type="component" value="Unplaced"/>
</dbReference>
<feature type="signal peptide" evidence="1">
    <location>
        <begin position="1"/>
        <end position="23"/>
    </location>
</feature>
<evidence type="ECO:0000256" key="1">
    <source>
        <dbReference type="SAM" id="SignalP"/>
    </source>
</evidence>
<keyword evidence="1" id="KW-0732">Signal</keyword>